<accession>A0A1I6VRL4</accession>
<dbReference type="InterPro" id="IPR003661">
    <property type="entry name" value="HisK_dim/P_dom"/>
</dbReference>
<dbReference type="RefSeq" id="WP_245764308.1">
    <property type="nucleotide sequence ID" value="NZ_FPAJ01000009.1"/>
</dbReference>
<evidence type="ECO:0000256" key="6">
    <source>
        <dbReference type="ARBA" id="ARBA00022692"/>
    </source>
</evidence>
<dbReference type="GO" id="GO:0007234">
    <property type="term" value="P:osmosensory signaling via phosphorelay pathway"/>
    <property type="evidence" value="ECO:0007669"/>
    <property type="project" value="TreeGrafter"/>
</dbReference>
<proteinExistence type="predicted"/>
<evidence type="ECO:0000256" key="10">
    <source>
        <dbReference type="SAM" id="Phobius"/>
    </source>
</evidence>
<evidence type="ECO:0000256" key="9">
    <source>
        <dbReference type="ARBA" id="ARBA00023136"/>
    </source>
</evidence>
<dbReference type="InterPro" id="IPR036097">
    <property type="entry name" value="HisK_dim/P_sf"/>
</dbReference>
<dbReference type="EC" id="2.7.13.3" evidence="3"/>
<evidence type="ECO:0000256" key="4">
    <source>
        <dbReference type="ARBA" id="ARBA00022553"/>
    </source>
</evidence>
<evidence type="ECO:0000256" key="5">
    <source>
        <dbReference type="ARBA" id="ARBA00022679"/>
    </source>
</evidence>
<evidence type="ECO:0000256" key="8">
    <source>
        <dbReference type="ARBA" id="ARBA00022989"/>
    </source>
</evidence>
<dbReference type="Pfam" id="PF00512">
    <property type="entry name" value="HisKA"/>
    <property type="match status" value="1"/>
</dbReference>
<evidence type="ECO:0000256" key="7">
    <source>
        <dbReference type="ARBA" id="ARBA00022777"/>
    </source>
</evidence>
<evidence type="ECO:0000256" key="2">
    <source>
        <dbReference type="ARBA" id="ARBA00004370"/>
    </source>
</evidence>
<feature type="transmembrane region" description="Helical" evidence="10">
    <location>
        <begin position="12"/>
        <end position="32"/>
    </location>
</feature>
<evidence type="ECO:0000313" key="14">
    <source>
        <dbReference type="Proteomes" id="UP000199239"/>
    </source>
</evidence>
<dbReference type="PROSITE" id="PS50109">
    <property type="entry name" value="HIS_KIN"/>
    <property type="match status" value="1"/>
</dbReference>
<dbReference type="InterPro" id="IPR050351">
    <property type="entry name" value="BphY/WalK/GraS-like"/>
</dbReference>
<dbReference type="GO" id="GO:0000156">
    <property type="term" value="F:phosphorelay response regulator activity"/>
    <property type="evidence" value="ECO:0007669"/>
    <property type="project" value="TreeGrafter"/>
</dbReference>
<dbReference type="InterPro" id="IPR042240">
    <property type="entry name" value="CHASE_sf"/>
</dbReference>
<dbReference type="CDD" id="cd00082">
    <property type="entry name" value="HisKA"/>
    <property type="match status" value="1"/>
</dbReference>
<dbReference type="Gene3D" id="1.10.287.130">
    <property type="match status" value="1"/>
</dbReference>
<dbReference type="InterPro" id="IPR006189">
    <property type="entry name" value="CHASE_dom"/>
</dbReference>
<dbReference type="Pfam" id="PF02518">
    <property type="entry name" value="HATPase_c"/>
    <property type="match status" value="1"/>
</dbReference>
<dbReference type="Gene3D" id="3.30.450.350">
    <property type="entry name" value="CHASE domain"/>
    <property type="match status" value="1"/>
</dbReference>
<dbReference type="AlphaFoldDB" id="A0A1I6VRL4"/>
<dbReference type="SMART" id="SM00387">
    <property type="entry name" value="HATPase_c"/>
    <property type="match status" value="1"/>
</dbReference>
<keyword evidence="7 13" id="KW-0418">Kinase</keyword>
<dbReference type="Pfam" id="PF03924">
    <property type="entry name" value="CHASE"/>
    <property type="match status" value="1"/>
</dbReference>
<dbReference type="GO" id="GO:0030295">
    <property type="term" value="F:protein kinase activator activity"/>
    <property type="evidence" value="ECO:0007669"/>
    <property type="project" value="TreeGrafter"/>
</dbReference>
<keyword evidence="4" id="KW-0597">Phosphoprotein</keyword>
<keyword evidence="5" id="KW-0808">Transferase</keyword>
<comment type="subcellular location">
    <subcellularLocation>
        <location evidence="2">Membrane</location>
    </subcellularLocation>
</comment>
<dbReference type="GO" id="GO:0000155">
    <property type="term" value="F:phosphorelay sensor kinase activity"/>
    <property type="evidence" value="ECO:0007669"/>
    <property type="project" value="InterPro"/>
</dbReference>
<dbReference type="STRING" id="394264.SAMN04488040_3520"/>
<dbReference type="GO" id="GO:0016020">
    <property type="term" value="C:membrane"/>
    <property type="evidence" value="ECO:0007669"/>
    <property type="project" value="UniProtKB-SubCell"/>
</dbReference>
<evidence type="ECO:0000313" key="13">
    <source>
        <dbReference type="EMBL" id="SFT16362.1"/>
    </source>
</evidence>
<feature type="domain" description="Histidine kinase" evidence="11">
    <location>
        <begin position="364"/>
        <end position="581"/>
    </location>
</feature>
<dbReference type="Proteomes" id="UP000199239">
    <property type="component" value="Unassembled WGS sequence"/>
</dbReference>
<protein>
    <recommendedName>
        <fullName evidence="3">histidine kinase</fullName>
        <ecNumber evidence="3">2.7.13.3</ecNumber>
    </recommendedName>
</protein>
<name>A0A1I6VRL4_9RHOB</name>
<dbReference type="PRINTS" id="PR00344">
    <property type="entry name" value="BCTRLSENSOR"/>
</dbReference>
<dbReference type="InterPro" id="IPR005467">
    <property type="entry name" value="His_kinase_dom"/>
</dbReference>
<dbReference type="InterPro" id="IPR003594">
    <property type="entry name" value="HATPase_dom"/>
</dbReference>
<dbReference type="EMBL" id="FPAJ01000009">
    <property type="protein sequence ID" value="SFT16362.1"/>
    <property type="molecule type" value="Genomic_DNA"/>
</dbReference>
<dbReference type="PANTHER" id="PTHR42878">
    <property type="entry name" value="TWO-COMPONENT HISTIDINE KINASE"/>
    <property type="match status" value="1"/>
</dbReference>
<feature type="transmembrane region" description="Helical" evidence="10">
    <location>
        <begin position="306"/>
        <end position="327"/>
    </location>
</feature>
<evidence type="ECO:0000259" key="12">
    <source>
        <dbReference type="PROSITE" id="PS50839"/>
    </source>
</evidence>
<dbReference type="SMART" id="SM01079">
    <property type="entry name" value="CHASE"/>
    <property type="match status" value="1"/>
</dbReference>
<keyword evidence="14" id="KW-1185">Reference proteome</keyword>
<evidence type="ECO:0000256" key="3">
    <source>
        <dbReference type="ARBA" id="ARBA00012438"/>
    </source>
</evidence>
<gene>
    <name evidence="13" type="ORF">SAMN04488040_3520</name>
</gene>
<organism evidence="13 14">
    <name type="scientific">Sulfitobacter marinus</name>
    <dbReference type="NCBI Taxonomy" id="394264"/>
    <lineage>
        <taxon>Bacteria</taxon>
        <taxon>Pseudomonadati</taxon>
        <taxon>Pseudomonadota</taxon>
        <taxon>Alphaproteobacteria</taxon>
        <taxon>Rhodobacterales</taxon>
        <taxon>Roseobacteraceae</taxon>
        <taxon>Sulfitobacter</taxon>
    </lineage>
</organism>
<dbReference type="SUPFAM" id="SSF55874">
    <property type="entry name" value="ATPase domain of HSP90 chaperone/DNA topoisomerase II/histidine kinase"/>
    <property type="match status" value="1"/>
</dbReference>
<comment type="catalytic activity">
    <reaction evidence="1">
        <text>ATP + protein L-histidine = ADP + protein N-phospho-L-histidine.</text>
        <dbReference type="EC" id="2.7.13.3"/>
    </reaction>
</comment>
<evidence type="ECO:0000256" key="1">
    <source>
        <dbReference type="ARBA" id="ARBA00000085"/>
    </source>
</evidence>
<dbReference type="SUPFAM" id="SSF47384">
    <property type="entry name" value="Homodimeric domain of signal transducing histidine kinase"/>
    <property type="match status" value="1"/>
</dbReference>
<feature type="domain" description="CHASE" evidence="12">
    <location>
        <begin position="132"/>
        <end position="258"/>
    </location>
</feature>
<dbReference type="SMART" id="SM00388">
    <property type="entry name" value="HisKA"/>
    <property type="match status" value="1"/>
</dbReference>
<dbReference type="PROSITE" id="PS50839">
    <property type="entry name" value="CHASE"/>
    <property type="match status" value="1"/>
</dbReference>
<dbReference type="InterPro" id="IPR004358">
    <property type="entry name" value="Sig_transdc_His_kin-like_C"/>
</dbReference>
<keyword evidence="8 10" id="KW-1133">Transmembrane helix</keyword>
<dbReference type="PANTHER" id="PTHR42878:SF15">
    <property type="entry name" value="BACTERIOPHYTOCHROME"/>
    <property type="match status" value="1"/>
</dbReference>
<keyword evidence="6 10" id="KW-0812">Transmembrane</keyword>
<dbReference type="InterPro" id="IPR036890">
    <property type="entry name" value="HATPase_C_sf"/>
</dbReference>
<evidence type="ECO:0000259" key="11">
    <source>
        <dbReference type="PROSITE" id="PS50109"/>
    </source>
</evidence>
<reference evidence="14" key="1">
    <citation type="submission" date="2016-10" db="EMBL/GenBank/DDBJ databases">
        <authorList>
            <person name="Varghese N."/>
            <person name="Submissions S."/>
        </authorList>
    </citation>
    <scope>NUCLEOTIDE SEQUENCE [LARGE SCALE GENOMIC DNA]</scope>
    <source>
        <strain evidence="14">DSM 23422</strain>
    </source>
</reference>
<keyword evidence="9 10" id="KW-0472">Membrane</keyword>
<dbReference type="Gene3D" id="3.30.565.10">
    <property type="entry name" value="Histidine kinase-like ATPase, C-terminal domain"/>
    <property type="match status" value="1"/>
</dbReference>
<sequence length="592" mass="66434">MNTSEPHVGGVSVLHITIVLMSLAMTIGAYLYSRHQVDLQVENRFHAAKDRTIGLIVDRMSRYEDALWSGVAHVDALGGQTTRFDWKAFAQSLKIRERYPGANSFGVITYVKRGDFARFQAARAAEGPDFAVYPEHDQDFMLPITYIEPEDINAAVVGLDVAHETNRRAGVMAIRDSGAARITGPIFLVQDSGKTPGFLFYAPFYRGGKPQTLEARQDRFAGVVYASFVVRKLVEGLLSKDLRNVRFSIQDNDKIIYDEHSVEDASQDDTPMFSETVTLDMYGRNWVLDIRTNKTFRQENGSEQPMLILIGGLIIEILIFSLLVMLARSNRRAQNYAGELTVDLRAKTKHLEQANAEIEQFVYIASHDLRTPIRGIGYLADVIEEDLEEIFGPLDDRAEIKAQFKMIHERVNRMNDLTKGIMEFSRIGNYEAETPPSMNLKRLIADCVVDLGVEKPQIRLSSEVDQITCDSHNFRRVFEGLITNAFKYHPDPSTAQIDVKIEDQGDRLKISVKDNGNGISPEFHGRIFDVFQTLRKGEEPESTGIGLAIVKKAVQRHGYNIGVASSEKEGAEFTFFWPSGALSQDPALSEVA</sequence>